<reference evidence="2 3" key="1">
    <citation type="journal article" date="2012" name="J. Bacteriol.">
        <title>Genome Sequence of Nitratireductor indicus Type Strain C115.</title>
        <authorList>
            <person name="Lai Q."/>
            <person name="Li G."/>
            <person name="Yu Z."/>
            <person name="Shao Z."/>
        </authorList>
    </citation>
    <scope>NUCLEOTIDE SEQUENCE [LARGE SCALE GENOMIC DNA]</scope>
    <source>
        <strain evidence="2 3">C115</strain>
    </source>
</reference>
<evidence type="ECO:0000313" key="2">
    <source>
        <dbReference type="EMBL" id="EKF40542.1"/>
    </source>
</evidence>
<comment type="caution">
    <text evidence="2">The sequence shown here is derived from an EMBL/GenBank/DDBJ whole genome shotgun (WGS) entry which is preliminary data.</text>
</comment>
<dbReference type="Pfam" id="PF03734">
    <property type="entry name" value="YkuD"/>
    <property type="match status" value="1"/>
</dbReference>
<dbReference type="EMBL" id="AMSI01000017">
    <property type="protein sequence ID" value="EKF40542.1"/>
    <property type="molecule type" value="Genomic_DNA"/>
</dbReference>
<dbReference type="OrthoDB" id="9804204at2"/>
<sequence length="182" mass="20120">MSEKAGKIIGLIEVRRRPGRPSQGLVNAGGLVFRCALGRGGTTMLKREGDGATPVCEMRLLYGYFRGDRAPCGPPPSRFAIRAIASSDGWCDAPGDRNYNRPVKLPYPASCEEMRRQDRLYDICMVSDWNMRPAIRGRGSAIFFHIAKPGFPPTAGCIAIEPRAMARLLPLIGPQTRIRVYR</sequence>
<evidence type="ECO:0000313" key="3">
    <source>
        <dbReference type="Proteomes" id="UP000007374"/>
    </source>
</evidence>
<dbReference type="eggNOG" id="COG3786">
    <property type="taxonomic scope" value="Bacteria"/>
</dbReference>
<accession>K2PHD8</accession>
<dbReference type="GO" id="GO:0016740">
    <property type="term" value="F:transferase activity"/>
    <property type="evidence" value="ECO:0007669"/>
    <property type="project" value="InterPro"/>
</dbReference>
<feature type="domain" description="L,D-TPase catalytic" evidence="1">
    <location>
        <begin position="30"/>
        <end position="180"/>
    </location>
</feature>
<proteinExistence type="predicted"/>
<dbReference type="STRING" id="721133.SAMN05216176_104293"/>
<gene>
    <name evidence="2" type="ORF">NA8A_20497</name>
</gene>
<dbReference type="PATRIC" id="fig|1231190.3.peg.4239"/>
<dbReference type="CDD" id="cd16913">
    <property type="entry name" value="YkuD_like"/>
    <property type="match status" value="1"/>
</dbReference>
<organism evidence="2 3">
    <name type="scientific">Nitratireductor indicus C115</name>
    <dbReference type="NCBI Taxonomy" id="1231190"/>
    <lineage>
        <taxon>Bacteria</taxon>
        <taxon>Pseudomonadati</taxon>
        <taxon>Pseudomonadota</taxon>
        <taxon>Alphaproteobacteria</taxon>
        <taxon>Hyphomicrobiales</taxon>
        <taxon>Phyllobacteriaceae</taxon>
        <taxon>Nitratireductor</taxon>
    </lineage>
</organism>
<keyword evidence="3" id="KW-1185">Reference proteome</keyword>
<dbReference type="Proteomes" id="UP000007374">
    <property type="component" value="Unassembled WGS sequence"/>
</dbReference>
<protein>
    <submittedName>
        <fullName evidence="2">ErfK/YbiS/YcfS/YnhG family protein</fullName>
    </submittedName>
</protein>
<dbReference type="AlphaFoldDB" id="K2PHD8"/>
<dbReference type="PANTHER" id="PTHR38589">
    <property type="entry name" value="BLR0621 PROTEIN"/>
    <property type="match status" value="1"/>
</dbReference>
<evidence type="ECO:0000259" key="1">
    <source>
        <dbReference type="Pfam" id="PF03734"/>
    </source>
</evidence>
<dbReference type="InterPro" id="IPR005490">
    <property type="entry name" value="LD_TPept_cat_dom"/>
</dbReference>
<dbReference type="PANTHER" id="PTHR38589:SF1">
    <property type="entry name" value="BLR0621 PROTEIN"/>
    <property type="match status" value="1"/>
</dbReference>
<dbReference type="RefSeq" id="WP_009452320.1">
    <property type="nucleotide sequence ID" value="NZ_AMSI01000017.1"/>
</dbReference>
<name>K2PHD8_9HYPH</name>